<comment type="caution">
    <text evidence="3">The sequence shown here is derived from an EMBL/GenBank/DDBJ whole genome shotgun (WGS) entry which is preliminary data.</text>
</comment>
<keyword evidence="2" id="KW-0472">Membrane</keyword>
<evidence type="ECO:0000313" key="3">
    <source>
        <dbReference type="EMBL" id="KIX14664.1"/>
    </source>
</evidence>
<protein>
    <recommendedName>
        <fullName evidence="5">Yip1 domain-containing protein</fullName>
    </recommendedName>
</protein>
<keyword evidence="4" id="KW-1185">Reference proteome</keyword>
<keyword evidence="2" id="KW-1133">Transmembrane helix</keyword>
<proteinExistence type="predicted"/>
<feature type="compositionally biased region" description="Polar residues" evidence="1">
    <location>
        <begin position="1"/>
        <end position="18"/>
    </location>
</feature>
<feature type="region of interest" description="Disordered" evidence="1">
    <location>
        <begin position="1"/>
        <end position="32"/>
    </location>
</feature>
<keyword evidence="2" id="KW-0812">Transmembrane</keyword>
<evidence type="ECO:0008006" key="5">
    <source>
        <dbReference type="Google" id="ProtNLM"/>
    </source>
</evidence>
<sequence>MINAPQNLYTKINPSQYPGGSPKDRVDPGNHPLPWEGRMDAGAFLRTIRQILFHPGKSFSGPSRPTWKKGLAFALPASFFASFFLNMGNFLSGRITLNTFCAQSLTGALNLVLLLGLEALILHLFLWRPLKSLGSTVGAVFYSLAVFPLFALPFIGRQLGMIWNLVIMVAAIANLHAIHPRKVVWAMAAPFILAWLGALSLSL</sequence>
<gene>
    <name evidence="3" type="ORF">X474_08415</name>
</gene>
<reference evidence="3 4" key="1">
    <citation type="submission" date="2013-11" db="EMBL/GenBank/DDBJ databases">
        <title>Metagenomic analysis of a methanogenic consortium involved in long chain n-alkane degradation.</title>
        <authorList>
            <person name="Davidova I.A."/>
            <person name="Callaghan A.V."/>
            <person name="Wawrik B."/>
            <person name="Pruitt S."/>
            <person name="Marks C."/>
            <person name="Duncan K.E."/>
            <person name="Suflita J.M."/>
        </authorList>
    </citation>
    <scope>NUCLEOTIDE SEQUENCE [LARGE SCALE GENOMIC DNA]</scope>
    <source>
        <strain evidence="3 4">SPR</strain>
    </source>
</reference>
<dbReference type="AlphaFoldDB" id="A0A0D2J919"/>
<dbReference type="InParanoid" id="A0A0D2J919"/>
<organism evidence="3 4">
    <name type="scientific">Dethiosulfatarculus sandiegensis</name>
    <dbReference type="NCBI Taxonomy" id="1429043"/>
    <lineage>
        <taxon>Bacteria</taxon>
        <taxon>Pseudomonadati</taxon>
        <taxon>Thermodesulfobacteriota</taxon>
        <taxon>Desulfarculia</taxon>
        <taxon>Desulfarculales</taxon>
        <taxon>Desulfarculaceae</taxon>
        <taxon>Dethiosulfatarculus</taxon>
    </lineage>
</organism>
<evidence type="ECO:0000256" key="2">
    <source>
        <dbReference type="SAM" id="Phobius"/>
    </source>
</evidence>
<feature type="transmembrane region" description="Helical" evidence="2">
    <location>
        <begin position="161"/>
        <end position="178"/>
    </location>
</feature>
<feature type="transmembrane region" description="Helical" evidence="2">
    <location>
        <begin position="70"/>
        <end position="88"/>
    </location>
</feature>
<feature type="transmembrane region" description="Helical" evidence="2">
    <location>
        <begin position="183"/>
        <end position="201"/>
    </location>
</feature>
<dbReference type="Proteomes" id="UP000032233">
    <property type="component" value="Unassembled WGS sequence"/>
</dbReference>
<feature type="transmembrane region" description="Helical" evidence="2">
    <location>
        <begin position="108"/>
        <end position="126"/>
    </location>
</feature>
<dbReference type="STRING" id="1429043.X474_08415"/>
<feature type="transmembrane region" description="Helical" evidence="2">
    <location>
        <begin position="133"/>
        <end position="155"/>
    </location>
</feature>
<name>A0A0D2J919_9BACT</name>
<evidence type="ECO:0000256" key="1">
    <source>
        <dbReference type="SAM" id="MobiDB-lite"/>
    </source>
</evidence>
<accession>A0A0D2J919</accession>
<dbReference type="EMBL" id="AZAC01000010">
    <property type="protein sequence ID" value="KIX14664.1"/>
    <property type="molecule type" value="Genomic_DNA"/>
</dbReference>
<evidence type="ECO:0000313" key="4">
    <source>
        <dbReference type="Proteomes" id="UP000032233"/>
    </source>
</evidence>